<dbReference type="STRING" id="5888.A0D9Y8"/>
<dbReference type="Proteomes" id="UP000000600">
    <property type="component" value="Unassembled WGS sequence"/>
</dbReference>
<evidence type="ECO:0000313" key="2">
    <source>
        <dbReference type="Proteomes" id="UP000000600"/>
    </source>
</evidence>
<dbReference type="InterPro" id="IPR015421">
    <property type="entry name" value="PyrdxlP-dep_Trfase_major"/>
</dbReference>
<dbReference type="KEGG" id="ptm:GSPATT00014787001"/>
<dbReference type="PANTHER" id="PTHR30244">
    <property type="entry name" value="TRANSAMINASE"/>
    <property type="match status" value="1"/>
</dbReference>
<keyword evidence="2" id="KW-1185">Reference proteome</keyword>
<dbReference type="Pfam" id="PF01041">
    <property type="entry name" value="DegT_DnrJ_EryC1"/>
    <property type="match status" value="1"/>
</dbReference>
<accession>A0D9Y8</accession>
<dbReference type="GO" id="GO:0000271">
    <property type="term" value="P:polysaccharide biosynthetic process"/>
    <property type="evidence" value="ECO:0000318"/>
    <property type="project" value="GO_Central"/>
</dbReference>
<gene>
    <name evidence="1" type="ORF">GSPATT00014787001</name>
</gene>
<organism evidence="1 2">
    <name type="scientific">Paramecium tetraurelia</name>
    <dbReference type="NCBI Taxonomy" id="5888"/>
    <lineage>
        <taxon>Eukaryota</taxon>
        <taxon>Sar</taxon>
        <taxon>Alveolata</taxon>
        <taxon>Ciliophora</taxon>
        <taxon>Intramacronucleata</taxon>
        <taxon>Oligohymenophorea</taxon>
        <taxon>Peniculida</taxon>
        <taxon>Parameciidae</taxon>
        <taxon>Paramecium</taxon>
    </lineage>
</organism>
<dbReference type="PANTHER" id="PTHR30244:SF34">
    <property type="entry name" value="DTDP-4-AMINO-4,6-DIDEOXYGALACTOSE TRANSAMINASE"/>
    <property type="match status" value="1"/>
</dbReference>
<dbReference type="OrthoDB" id="283814at2759"/>
<dbReference type="SUPFAM" id="SSF53383">
    <property type="entry name" value="PLP-dependent transferases"/>
    <property type="match status" value="1"/>
</dbReference>
<dbReference type="InterPro" id="IPR015424">
    <property type="entry name" value="PyrdxlP-dep_Trfase"/>
</dbReference>
<reference evidence="1 2" key="1">
    <citation type="journal article" date="2006" name="Nature">
        <title>Global trends of whole-genome duplications revealed by the ciliate Paramecium tetraurelia.</title>
        <authorList>
            <consortium name="Genoscope"/>
            <person name="Aury J.-M."/>
            <person name="Jaillon O."/>
            <person name="Duret L."/>
            <person name="Noel B."/>
            <person name="Jubin C."/>
            <person name="Porcel B.M."/>
            <person name="Segurens B."/>
            <person name="Daubin V."/>
            <person name="Anthouard V."/>
            <person name="Aiach N."/>
            <person name="Arnaiz O."/>
            <person name="Billaut A."/>
            <person name="Beisson J."/>
            <person name="Blanc I."/>
            <person name="Bouhouche K."/>
            <person name="Camara F."/>
            <person name="Duharcourt S."/>
            <person name="Guigo R."/>
            <person name="Gogendeau D."/>
            <person name="Katinka M."/>
            <person name="Keller A.-M."/>
            <person name="Kissmehl R."/>
            <person name="Klotz C."/>
            <person name="Koll F."/>
            <person name="Le Moue A."/>
            <person name="Lepere C."/>
            <person name="Malinsky S."/>
            <person name="Nowacki M."/>
            <person name="Nowak J.K."/>
            <person name="Plattner H."/>
            <person name="Poulain J."/>
            <person name="Ruiz F."/>
            <person name="Serrano V."/>
            <person name="Zagulski M."/>
            <person name="Dessen P."/>
            <person name="Betermier M."/>
            <person name="Weissenbach J."/>
            <person name="Scarpelli C."/>
            <person name="Schachter V."/>
            <person name="Sperling L."/>
            <person name="Meyer E."/>
            <person name="Cohen J."/>
            <person name="Wincker P."/>
        </authorList>
    </citation>
    <scope>NUCLEOTIDE SEQUENCE [LARGE SCALE GENOMIC DNA]</scope>
    <source>
        <strain evidence="1 2">Stock d4-2</strain>
    </source>
</reference>
<sequence length="430" mass="49314">MIKGDQIVPYSALYIDMQYRHLFNTLWAYLKPVDQNKYIQELFFLQIEEIWLGGLKNQKILITLCVRASTDLVLQALNWPPGSEVIITGINIPDMIQVLRLNGIIPVPVEVNADTLGCTLDQFKKFYTEKTKGIMISYVFGAKFDATEIIDWAKSKGLFIMEDEAESFVAPNAKLNPNVDFSTFSFGSIKTCSAFGGSISVIRNNEALYRKMKALQESYPKWSQKNYFKRTLKNLIPMILLNSQKINRSSRWVFINLFPNWDYKEFVVNSIRGFQKNSSDILQTYRFRVPDPMLVMLALRMKTFDVDQFNEATQRQIAGQSILKQGGLLVPGHAVEDRKFWLYPVVVPNPETTYKILNARGIDAYMGVTQLDIVESPIGSSYEYPNKTLSYFKNILYLPIHQNADLKSIQTICKGVVEVVDMLKNRNPKL</sequence>
<dbReference type="GO" id="GO:0030170">
    <property type="term" value="F:pyridoxal phosphate binding"/>
    <property type="evidence" value="ECO:0000318"/>
    <property type="project" value="GO_Central"/>
</dbReference>
<dbReference type="GO" id="GO:0008483">
    <property type="term" value="F:transaminase activity"/>
    <property type="evidence" value="ECO:0000318"/>
    <property type="project" value="GO_Central"/>
</dbReference>
<dbReference type="EMBL" id="CT868341">
    <property type="protein sequence ID" value="CAK79855.1"/>
    <property type="molecule type" value="Genomic_DNA"/>
</dbReference>
<name>A0D9Y8_PARTE</name>
<dbReference type="OMA" id="NTLWAYL"/>
<dbReference type="AlphaFoldDB" id="A0D9Y8"/>
<dbReference type="FunFam" id="3.40.640.10:FF:000358">
    <property type="entry name" value="Uncharacterized protein"/>
    <property type="match status" value="1"/>
</dbReference>
<proteinExistence type="predicted"/>
<dbReference type="HOGENOM" id="CLU_036434_0_0_1"/>
<dbReference type="Gene3D" id="3.90.1150.10">
    <property type="entry name" value="Aspartate Aminotransferase, domain 1"/>
    <property type="match status" value="1"/>
</dbReference>
<dbReference type="eggNOG" id="ENOG502RN8Q">
    <property type="taxonomic scope" value="Eukaryota"/>
</dbReference>
<evidence type="ECO:0008006" key="3">
    <source>
        <dbReference type="Google" id="ProtNLM"/>
    </source>
</evidence>
<dbReference type="InterPro" id="IPR000653">
    <property type="entry name" value="DegT/StrS_aminotransferase"/>
</dbReference>
<dbReference type="RefSeq" id="XP_001447252.1">
    <property type="nucleotide sequence ID" value="XM_001447215.2"/>
</dbReference>
<evidence type="ECO:0000313" key="1">
    <source>
        <dbReference type="EMBL" id="CAK79855.1"/>
    </source>
</evidence>
<dbReference type="Gene3D" id="3.40.640.10">
    <property type="entry name" value="Type I PLP-dependent aspartate aminotransferase-like (Major domain)"/>
    <property type="match status" value="1"/>
</dbReference>
<dbReference type="InterPro" id="IPR015422">
    <property type="entry name" value="PyrdxlP-dep_Trfase_small"/>
</dbReference>
<protein>
    <recommendedName>
        <fullName evidence="3">DegT/DnrJ/EryC1/StrS aminotransferase family protein</fullName>
    </recommendedName>
</protein>
<dbReference type="InParanoid" id="A0D9Y8"/>
<dbReference type="GeneID" id="5033037"/>